<evidence type="ECO:0000313" key="3">
    <source>
        <dbReference type="EMBL" id="MFD2169821.1"/>
    </source>
</evidence>
<name>A0ABW4ZW18_9BACL</name>
<reference evidence="4" key="1">
    <citation type="journal article" date="2019" name="Int. J. Syst. Evol. Microbiol.">
        <title>The Global Catalogue of Microorganisms (GCM) 10K type strain sequencing project: providing services to taxonomists for standard genome sequencing and annotation.</title>
        <authorList>
            <consortium name="The Broad Institute Genomics Platform"/>
            <consortium name="The Broad Institute Genome Sequencing Center for Infectious Disease"/>
            <person name="Wu L."/>
            <person name="Ma J."/>
        </authorList>
    </citation>
    <scope>NUCLEOTIDE SEQUENCE [LARGE SCALE GENOMIC DNA]</scope>
    <source>
        <strain evidence="4">CGMCC 1.13574</strain>
    </source>
</reference>
<evidence type="ECO:0000256" key="1">
    <source>
        <dbReference type="SAM" id="MobiDB-lite"/>
    </source>
</evidence>
<gene>
    <name evidence="3" type="ORF">ACFSOY_07405</name>
</gene>
<dbReference type="RefSeq" id="WP_386045269.1">
    <property type="nucleotide sequence ID" value="NZ_JBHUIO010000005.1"/>
</dbReference>
<dbReference type="CDD" id="cd00085">
    <property type="entry name" value="HNHc"/>
    <property type="match status" value="1"/>
</dbReference>
<dbReference type="Proteomes" id="UP001597343">
    <property type="component" value="Unassembled WGS sequence"/>
</dbReference>
<sequence length="275" mass="31597">MSRNHQLKSVRRSGRPPDQKSSAPREAMSPSTPIHPLLQLQKAIGNRAVLQLLATQRMSKQQPPIQMRKISKQVAYTYSELLLDIMDEIMESEGEVTDLHSDLYTFYNALDDQMDEKDFSLWVREILNYYPLANYPVLAQLSGVGSLTHPSGIADGRGVLAENITKIRQHMYPSGYIVAAKQIKTDTLNHRAVIYRKFWNCPSCGYNRSWDDITIDHIMPVAEHWNRYGHDQTKQDRHDWFNDTDNHQCMCRSCNSSFGSGGIYYSRVVGPNFRN</sequence>
<organism evidence="3 4">
    <name type="scientific">Tumebacillus lipolyticus</name>
    <dbReference type="NCBI Taxonomy" id="1280370"/>
    <lineage>
        <taxon>Bacteria</taxon>
        <taxon>Bacillati</taxon>
        <taxon>Bacillota</taxon>
        <taxon>Bacilli</taxon>
        <taxon>Bacillales</taxon>
        <taxon>Alicyclobacillaceae</taxon>
        <taxon>Tumebacillus</taxon>
    </lineage>
</organism>
<evidence type="ECO:0000313" key="4">
    <source>
        <dbReference type="Proteomes" id="UP001597343"/>
    </source>
</evidence>
<dbReference type="InterPro" id="IPR003615">
    <property type="entry name" value="HNH_nuc"/>
</dbReference>
<dbReference type="Pfam" id="PF14410">
    <property type="entry name" value="GH-E"/>
    <property type="match status" value="1"/>
</dbReference>
<protein>
    <submittedName>
        <fullName evidence="3">HNH endonuclease</fullName>
    </submittedName>
</protein>
<feature type="region of interest" description="Disordered" evidence="1">
    <location>
        <begin position="1"/>
        <end position="32"/>
    </location>
</feature>
<comment type="caution">
    <text evidence="3">The sequence shown here is derived from an EMBL/GenBank/DDBJ whole genome shotgun (WGS) entry which is preliminary data.</text>
</comment>
<keyword evidence="4" id="KW-1185">Reference proteome</keyword>
<dbReference type="GO" id="GO:0004519">
    <property type="term" value="F:endonuclease activity"/>
    <property type="evidence" value="ECO:0007669"/>
    <property type="project" value="UniProtKB-KW"/>
</dbReference>
<keyword evidence="3" id="KW-0378">Hydrolase</keyword>
<dbReference type="InterPro" id="IPR026835">
    <property type="entry name" value="YqcG_C"/>
</dbReference>
<dbReference type="Gene3D" id="1.10.30.50">
    <property type="match status" value="1"/>
</dbReference>
<feature type="domain" description="Toxin YqcG C-terminal" evidence="2">
    <location>
        <begin position="201"/>
        <end position="257"/>
    </location>
</feature>
<keyword evidence="3" id="KW-0540">Nuclease</keyword>
<evidence type="ECO:0000259" key="2">
    <source>
        <dbReference type="Pfam" id="PF14410"/>
    </source>
</evidence>
<dbReference type="EMBL" id="JBHUIO010000005">
    <property type="protein sequence ID" value="MFD2169821.1"/>
    <property type="molecule type" value="Genomic_DNA"/>
</dbReference>
<feature type="compositionally biased region" description="Basic residues" evidence="1">
    <location>
        <begin position="1"/>
        <end position="14"/>
    </location>
</feature>
<keyword evidence="3" id="KW-0255">Endonuclease</keyword>
<proteinExistence type="predicted"/>
<accession>A0ABW4ZW18</accession>